<evidence type="ECO:0000313" key="2">
    <source>
        <dbReference type="Proteomes" id="UP001259587"/>
    </source>
</evidence>
<dbReference type="EMBL" id="JAVDTH010000009">
    <property type="protein sequence ID" value="MDR6712526.1"/>
    <property type="molecule type" value="Genomic_DNA"/>
</dbReference>
<organism evidence="1 2">
    <name type="scientific">Pseudomonas hunanensis</name>
    <dbReference type="NCBI Taxonomy" id="1247546"/>
    <lineage>
        <taxon>Bacteria</taxon>
        <taxon>Pseudomonadati</taxon>
        <taxon>Pseudomonadota</taxon>
        <taxon>Gammaproteobacteria</taxon>
        <taxon>Pseudomonadales</taxon>
        <taxon>Pseudomonadaceae</taxon>
        <taxon>Pseudomonas</taxon>
    </lineage>
</organism>
<protein>
    <submittedName>
        <fullName evidence="1">Uncharacterized protein</fullName>
    </submittedName>
</protein>
<reference evidence="1" key="1">
    <citation type="submission" date="2023-07" db="EMBL/GenBank/DDBJ databases">
        <title>Sorghum-associated microbial communities from plants grown in Nebraska, USA.</title>
        <authorList>
            <person name="Schachtman D."/>
        </authorList>
    </citation>
    <scope>NUCLEOTIDE SEQUENCE</scope>
    <source>
        <strain evidence="1">BE56</strain>
    </source>
</reference>
<keyword evidence="2" id="KW-1185">Reference proteome</keyword>
<proteinExistence type="predicted"/>
<comment type="caution">
    <text evidence="1">The sequence shown here is derived from an EMBL/GenBank/DDBJ whole genome shotgun (WGS) entry which is preliminary data.</text>
</comment>
<name>A0ACC6K292_9PSED</name>
<evidence type="ECO:0000313" key="1">
    <source>
        <dbReference type="EMBL" id="MDR6712526.1"/>
    </source>
</evidence>
<dbReference type="Proteomes" id="UP001259587">
    <property type="component" value="Unassembled WGS sequence"/>
</dbReference>
<gene>
    <name evidence="1" type="ORF">J2W83_002127</name>
</gene>
<sequence length="90" mass="10306">MKVFSASLTPHDESRLNALARWSQLLDNRQLRMDCPNEYHDQLLRQADEMDRVGIVSWQEWRDLRIEADQRYLSAIAGADYAGIKGGADG</sequence>
<accession>A0ACC6K292</accession>